<dbReference type="KEGG" id="obg:Verru16b_01837"/>
<keyword evidence="3" id="KW-1185">Reference proteome</keyword>
<dbReference type="RefSeq" id="WP_069961989.1">
    <property type="nucleotide sequence ID" value="NZ_CP016094.1"/>
</dbReference>
<dbReference type="STRING" id="1838286.Verru16b_01837"/>
<dbReference type="Gene3D" id="1.20.1250.20">
    <property type="entry name" value="MFS general substrate transporter like domains"/>
    <property type="match status" value="1"/>
</dbReference>
<feature type="transmembrane region" description="Helical" evidence="1">
    <location>
        <begin position="396"/>
        <end position="416"/>
    </location>
</feature>
<dbReference type="PANTHER" id="PTHR23528:SF1">
    <property type="entry name" value="MAJOR FACILITATOR SUPERFAMILY (MFS) PROFILE DOMAIN-CONTAINING PROTEIN"/>
    <property type="match status" value="1"/>
</dbReference>
<dbReference type="Pfam" id="PF13347">
    <property type="entry name" value="MFS_2"/>
    <property type="match status" value="1"/>
</dbReference>
<name>A0A1D8AV46_9BACT</name>
<feature type="transmembrane region" description="Helical" evidence="1">
    <location>
        <begin position="21"/>
        <end position="43"/>
    </location>
</feature>
<keyword evidence="1" id="KW-1133">Transmembrane helix</keyword>
<dbReference type="Proteomes" id="UP000095228">
    <property type="component" value="Chromosome"/>
</dbReference>
<keyword evidence="1" id="KW-0472">Membrane</keyword>
<feature type="transmembrane region" description="Helical" evidence="1">
    <location>
        <begin position="362"/>
        <end position="384"/>
    </location>
</feature>
<feature type="transmembrane region" description="Helical" evidence="1">
    <location>
        <begin position="214"/>
        <end position="236"/>
    </location>
</feature>
<dbReference type="AlphaFoldDB" id="A0A1D8AV46"/>
<keyword evidence="1" id="KW-0812">Transmembrane</keyword>
<gene>
    <name evidence="2" type="ORF">Verru16b_01837</name>
</gene>
<dbReference type="InterPro" id="IPR036259">
    <property type="entry name" value="MFS_trans_sf"/>
</dbReference>
<evidence type="ECO:0000313" key="3">
    <source>
        <dbReference type="Proteomes" id="UP000095228"/>
    </source>
</evidence>
<dbReference type="PANTHER" id="PTHR23528">
    <property type="match status" value="1"/>
</dbReference>
<reference evidence="2 3" key="1">
    <citation type="submission" date="2016-06" db="EMBL/GenBank/DDBJ databases">
        <title>Three novel species with peptidoglycan cell walls form the new genus Lacunisphaera gen. nov. in the family Opitutaceae of the verrucomicrobial subdivision 4.</title>
        <authorList>
            <person name="Rast P."/>
            <person name="Gloeckner I."/>
            <person name="Jogler M."/>
            <person name="Boedeker C."/>
            <person name="Jeske O."/>
            <person name="Wiegand S."/>
            <person name="Reinhardt R."/>
            <person name="Schumann P."/>
            <person name="Rohde M."/>
            <person name="Spring S."/>
            <person name="Gloeckner F.O."/>
            <person name="Jogler C."/>
        </authorList>
    </citation>
    <scope>NUCLEOTIDE SEQUENCE [LARGE SCALE GENOMIC DNA]</scope>
    <source>
        <strain evidence="2 3">IG16b</strain>
    </source>
</reference>
<feature type="transmembrane region" description="Helical" evidence="1">
    <location>
        <begin position="147"/>
        <end position="171"/>
    </location>
</feature>
<feature type="transmembrane region" description="Helical" evidence="1">
    <location>
        <begin position="271"/>
        <end position="295"/>
    </location>
</feature>
<sequence>MPDQPLPAKPIPAPARPAGRVWTAGTLTYTSSALVVLALYLLLGDFAYWMRERSAAPVTQLMLKKFGASDMITGLFLLTIPGAVLLVVGPVVSYWSDNHRSRWGRRIPFLVVPAPFVALAMIGLAFSPTIGATLHGWFGGDPAGSRWAVLVVMGLCWTIFEIGVIVMNAVFNALMNDVVPRELLGRFFAMFRAAGLIAGVLFNYKIIGHAEENYTLILASIGVLYGIGFVVMCLGVKEGSYPPPAPVPAHSSSPALNAVREYFRDCFTKPYYLLVFVFLALANLAFMPVNTFGLYAAKGYQLSMETYGRYLVVTYICSFTLAFPLGWLADRFHALRVGLAALLLYAVFMLVAFFYIHDADSFGHMFLAHGVLSGCFFTGAAAVAQMLYPKLKFAQYAGAGGLVAALCNMTLGPALGGLLDGLGNDYRYVFLVGSGIALAALGIGGAVLYRWHRLGGQAGYEAPA</sequence>
<accession>A0A1D8AV46</accession>
<dbReference type="OrthoDB" id="8877752at2"/>
<organism evidence="2 3">
    <name type="scientific">Lacunisphaera limnophila</name>
    <dbReference type="NCBI Taxonomy" id="1838286"/>
    <lineage>
        <taxon>Bacteria</taxon>
        <taxon>Pseudomonadati</taxon>
        <taxon>Verrucomicrobiota</taxon>
        <taxon>Opitutia</taxon>
        <taxon>Opitutales</taxon>
        <taxon>Opitutaceae</taxon>
        <taxon>Lacunisphaera</taxon>
    </lineage>
</organism>
<dbReference type="EMBL" id="CP016094">
    <property type="protein sequence ID" value="AOS44769.1"/>
    <property type="molecule type" value="Genomic_DNA"/>
</dbReference>
<feature type="transmembrane region" description="Helical" evidence="1">
    <location>
        <begin position="335"/>
        <end position="356"/>
    </location>
</feature>
<evidence type="ECO:0000256" key="1">
    <source>
        <dbReference type="SAM" id="Phobius"/>
    </source>
</evidence>
<evidence type="ECO:0000313" key="2">
    <source>
        <dbReference type="EMBL" id="AOS44769.1"/>
    </source>
</evidence>
<dbReference type="SUPFAM" id="SSF103473">
    <property type="entry name" value="MFS general substrate transporter"/>
    <property type="match status" value="1"/>
</dbReference>
<feature type="transmembrane region" description="Helical" evidence="1">
    <location>
        <begin position="307"/>
        <end position="328"/>
    </location>
</feature>
<proteinExistence type="predicted"/>
<protein>
    <submittedName>
        <fullName evidence="2">Major Facilitator Superfamily protein</fullName>
    </submittedName>
</protein>
<feature type="transmembrane region" description="Helical" evidence="1">
    <location>
        <begin position="107"/>
        <end position="127"/>
    </location>
</feature>
<feature type="transmembrane region" description="Helical" evidence="1">
    <location>
        <begin position="71"/>
        <end position="95"/>
    </location>
</feature>
<feature type="transmembrane region" description="Helical" evidence="1">
    <location>
        <begin position="428"/>
        <end position="449"/>
    </location>
</feature>
<feature type="transmembrane region" description="Helical" evidence="1">
    <location>
        <begin position="183"/>
        <end position="202"/>
    </location>
</feature>